<dbReference type="EMBL" id="BLLF01000315">
    <property type="protein sequence ID" value="GFH10440.1"/>
    <property type="molecule type" value="Genomic_DNA"/>
</dbReference>
<feature type="region of interest" description="Disordered" evidence="1">
    <location>
        <begin position="796"/>
        <end position="901"/>
    </location>
</feature>
<feature type="non-terminal residue" evidence="2">
    <location>
        <position position="1"/>
    </location>
</feature>
<comment type="caution">
    <text evidence="2">The sequence shown here is derived from an EMBL/GenBank/DDBJ whole genome shotgun (WGS) entry which is preliminary data.</text>
</comment>
<name>A0A699YK10_HAELA</name>
<protein>
    <submittedName>
        <fullName evidence="2">Uncharacterized protein</fullName>
    </submittedName>
</protein>
<reference evidence="2 3" key="1">
    <citation type="submission" date="2020-02" db="EMBL/GenBank/DDBJ databases">
        <title>Draft genome sequence of Haematococcus lacustris strain NIES-144.</title>
        <authorList>
            <person name="Morimoto D."/>
            <person name="Nakagawa S."/>
            <person name="Yoshida T."/>
            <person name="Sawayama S."/>
        </authorList>
    </citation>
    <scope>NUCLEOTIDE SEQUENCE [LARGE SCALE GENOMIC DNA]</scope>
    <source>
        <strain evidence="2 3">NIES-144</strain>
    </source>
</reference>
<dbReference type="Proteomes" id="UP000485058">
    <property type="component" value="Unassembled WGS sequence"/>
</dbReference>
<gene>
    <name evidence="2" type="ORF">HaLaN_05750</name>
</gene>
<dbReference type="AlphaFoldDB" id="A0A699YK10"/>
<feature type="non-terminal residue" evidence="2">
    <location>
        <position position="968"/>
    </location>
</feature>
<evidence type="ECO:0000313" key="2">
    <source>
        <dbReference type="EMBL" id="GFH10440.1"/>
    </source>
</evidence>
<organism evidence="2 3">
    <name type="scientific">Haematococcus lacustris</name>
    <name type="common">Green alga</name>
    <name type="synonym">Haematococcus pluvialis</name>
    <dbReference type="NCBI Taxonomy" id="44745"/>
    <lineage>
        <taxon>Eukaryota</taxon>
        <taxon>Viridiplantae</taxon>
        <taxon>Chlorophyta</taxon>
        <taxon>core chlorophytes</taxon>
        <taxon>Chlorophyceae</taxon>
        <taxon>CS clade</taxon>
        <taxon>Chlamydomonadales</taxon>
        <taxon>Haematococcaceae</taxon>
        <taxon>Haematococcus</taxon>
    </lineage>
</organism>
<evidence type="ECO:0000256" key="1">
    <source>
        <dbReference type="SAM" id="MobiDB-lite"/>
    </source>
</evidence>
<proteinExistence type="predicted"/>
<feature type="compositionally biased region" description="Polar residues" evidence="1">
    <location>
        <begin position="41"/>
        <end position="55"/>
    </location>
</feature>
<feature type="compositionally biased region" description="Polar residues" evidence="1">
    <location>
        <begin position="631"/>
        <end position="649"/>
    </location>
</feature>
<feature type="compositionally biased region" description="Polar residues" evidence="1">
    <location>
        <begin position="826"/>
        <end position="835"/>
    </location>
</feature>
<feature type="region of interest" description="Disordered" evidence="1">
    <location>
        <begin position="1"/>
        <end position="55"/>
    </location>
</feature>
<accession>A0A699YK10</accession>
<feature type="compositionally biased region" description="Polar residues" evidence="1">
    <location>
        <begin position="845"/>
        <end position="860"/>
    </location>
</feature>
<keyword evidence="3" id="KW-1185">Reference proteome</keyword>
<sequence length="968" mass="100789">MPSGATGGEAVHMVGPTAGPDSAQAGSGGRLQPDPTHVKHSQPSPAQPKVTTSPSLPLFRPCQDVCPFTLTSSGATTCPPAQLTATPSTATCPSAMDMHGCQWPREPQPMDASETGLHHHAARPGCDQQLCSGGEQQTVQGAAEDTPLAVAALVQAGQASTAAAAAVTGNSGLVEQFKQQSRLPALCPGTHVSAVVVSTSRSGYLVQLSLDHITLPGLHLLQPSSPCGLKEDTLTVTPAAPAATVPAAMPAAMPSAALAAEVTGLAAPGAGASCAACPHALHSPFAASHLLPSPTAAMSSWVQPPAFHPGPAALPPSPLRNPSPPLSFSPASCHHGHLPKSGQGSGQNSNDSRVSLPSAWQPGLARSNVPAGLSVDCHMSQQLCQRSSSAACNLNVTSPLQQHQGPPHSTLPTLSSRPAHERTDANAHGNHPRMPARALHQHLPPSARRGDSEGGAVYCEAAPIAVALPRHAWAPSPTQQLRLEQRRQYVQSLTQPPTMHSQPLTVCVGLQAVGEQGQGEAEGVKRRRTSFPAALSRYVACFTPPAMLEPATELPDWSLSPCTVTSCPSPYNRGSCDLPANPGSTASRFRRHHNLQDSLASSTASPCAAAQPACELDTASPWQHNAHPQRALSTEGSWAQGSSSRQVPGSSVPPWLCPAPAQAVLHSAASLQHLATQGAKQLQSSLCGRRQLDLSAKEPWIAARHSSSPQLNFEVDAHTAAWQAQAGGWYFGPHEQPSSTEQHGDWPALARHRSSSLPSLAAGWGTSKHTTGSAEQQCSAGPAQVPLQMTPLRRHPSMLSGDYPANTSPQVLPGAQLYAPQPPSHSQPGCTSPLTSCGPVPHPSLSLNVLSPTHRQQPAQAATHASVPRSDLQASGSRHPCNPLPDASAAGDTPWGGGHTGCSSPGLDQQLYSRWEAAALCQHQDWEVLATRDSKHFELEMQRFMQSRPPGGNIPLQPAAIHKHSAAL</sequence>
<feature type="region of interest" description="Disordered" evidence="1">
    <location>
        <begin position="398"/>
        <end position="437"/>
    </location>
</feature>
<evidence type="ECO:0000313" key="3">
    <source>
        <dbReference type="Proteomes" id="UP000485058"/>
    </source>
</evidence>
<feature type="region of interest" description="Disordered" evidence="1">
    <location>
        <begin position="624"/>
        <end position="653"/>
    </location>
</feature>
<feature type="region of interest" description="Disordered" evidence="1">
    <location>
        <begin position="312"/>
        <end position="363"/>
    </location>
</feature>
<feature type="compositionally biased region" description="Pro residues" evidence="1">
    <location>
        <begin position="312"/>
        <end position="327"/>
    </location>
</feature>